<dbReference type="InterPro" id="IPR027805">
    <property type="entry name" value="Transposase_HTH_dom"/>
</dbReference>
<protein>
    <recommendedName>
        <fullName evidence="12">THAP-type domain-containing protein</fullName>
    </recommendedName>
</protein>
<keyword evidence="2" id="KW-0479">Metal-binding</keyword>
<evidence type="ECO:0000256" key="4">
    <source>
        <dbReference type="ARBA" id="ARBA00022833"/>
    </source>
</evidence>
<gene>
    <name evidence="10" type="ORF">MEDL_65971</name>
</gene>
<evidence type="ECO:0000313" key="11">
    <source>
        <dbReference type="Proteomes" id="UP000683360"/>
    </source>
</evidence>
<evidence type="ECO:0000256" key="2">
    <source>
        <dbReference type="ARBA" id="ARBA00022723"/>
    </source>
</evidence>
<evidence type="ECO:0008006" key="12">
    <source>
        <dbReference type="Google" id="ProtNLM"/>
    </source>
</evidence>
<dbReference type="PANTHER" id="PTHR23080">
    <property type="entry name" value="THAP DOMAIN PROTEIN"/>
    <property type="match status" value="1"/>
</dbReference>
<comment type="caution">
    <text evidence="10">The sequence shown here is derived from an EMBL/GenBank/DDBJ whole genome shotgun (WGS) entry which is preliminary data.</text>
</comment>
<feature type="domain" description="THAP-type" evidence="7">
    <location>
        <begin position="15"/>
        <end position="97"/>
    </location>
</feature>
<feature type="compositionally biased region" description="Polar residues" evidence="6">
    <location>
        <begin position="131"/>
        <end position="150"/>
    </location>
</feature>
<dbReference type="OrthoDB" id="7331812at2759"/>
<dbReference type="Pfam" id="PF05485">
    <property type="entry name" value="THAP"/>
    <property type="match status" value="1"/>
</dbReference>
<feature type="region of interest" description="Disordered" evidence="6">
    <location>
        <begin position="110"/>
        <end position="150"/>
    </location>
</feature>
<organism evidence="10 11">
    <name type="scientific">Mytilus edulis</name>
    <name type="common">Blue mussel</name>
    <dbReference type="NCBI Taxonomy" id="6550"/>
    <lineage>
        <taxon>Eukaryota</taxon>
        <taxon>Metazoa</taxon>
        <taxon>Spiralia</taxon>
        <taxon>Lophotrochozoa</taxon>
        <taxon>Mollusca</taxon>
        <taxon>Bivalvia</taxon>
        <taxon>Autobranchia</taxon>
        <taxon>Pteriomorphia</taxon>
        <taxon>Mytilida</taxon>
        <taxon>Mytiloidea</taxon>
        <taxon>Mytilidae</taxon>
        <taxon>Mytilinae</taxon>
        <taxon>Mytilus</taxon>
    </lineage>
</organism>
<evidence type="ECO:0000259" key="8">
    <source>
        <dbReference type="Pfam" id="PF13359"/>
    </source>
</evidence>
<evidence type="ECO:0000259" key="7">
    <source>
        <dbReference type="Pfam" id="PF05485"/>
    </source>
</evidence>
<dbReference type="InterPro" id="IPR006612">
    <property type="entry name" value="THAP_Znf"/>
</dbReference>
<dbReference type="EMBL" id="CAJPWZ010003246">
    <property type="protein sequence ID" value="CAG2254544.1"/>
    <property type="molecule type" value="Genomic_DNA"/>
</dbReference>
<dbReference type="GO" id="GO:0003677">
    <property type="term" value="F:DNA binding"/>
    <property type="evidence" value="ECO:0007669"/>
    <property type="project" value="UniProtKB-KW"/>
</dbReference>
<dbReference type="AlphaFoldDB" id="A0A8S3VIB5"/>
<dbReference type="PANTHER" id="PTHR23080:SF143">
    <property type="entry name" value="SI:DKEY-56D12.4"/>
    <property type="match status" value="1"/>
</dbReference>
<dbReference type="SUPFAM" id="SSF57716">
    <property type="entry name" value="Glucocorticoid receptor-like (DNA-binding domain)"/>
    <property type="match status" value="1"/>
</dbReference>
<comment type="cofactor">
    <cofactor evidence="1">
        <name>a divalent metal cation</name>
        <dbReference type="ChEBI" id="CHEBI:60240"/>
    </cofactor>
</comment>
<keyword evidence="3" id="KW-0863">Zinc-finger</keyword>
<evidence type="ECO:0000256" key="1">
    <source>
        <dbReference type="ARBA" id="ARBA00001968"/>
    </source>
</evidence>
<dbReference type="Pfam" id="PF13613">
    <property type="entry name" value="HTH_Tnp_4"/>
    <property type="match status" value="1"/>
</dbReference>
<feature type="domain" description="Transposase Helix-turn-helix" evidence="9">
    <location>
        <begin position="261"/>
        <end position="310"/>
    </location>
</feature>
<dbReference type="Proteomes" id="UP000683360">
    <property type="component" value="Unassembled WGS sequence"/>
</dbReference>
<feature type="domain" description="DDE Tnp4" evidence="8">
    <location>
        <begin position="340"/>
        <end position="499"/>
    </location>
</feature>
<keyword evidence="11" id="KW-1185">Reference proteome</keyword>
<evidence type="ECO:0000259" key="9">
    <source>
        <dbReference type="Pfam" id="PF13613"/>
    </source>
</evidence>
<name>A0A8S3VIB5_MYTED</name>
<dbReference type="InterPro" id="IPR027806">
    <property type="entry name" value="HARBI1_dom"/>
</dbReference>
<reference evidence="10" key="1">
    <citation type="submission" date="2021-03" db="EMBL/GenBank/DDBJ databases">
        <authorList>
            <person name="Bekaert M."/>
        </authorList>
    </citation>
    <scope>NUCLEOTIDE SEQUENCE</scope>
</reference>
<dbReference type="InterPro" id="IPR038441">
    <property type="entry name" value="THAP_Znf_sf"/>
</dbReference>
<proteinExistence type="predicted"/>
<evidence type="ECO:0000256" key="3">
    <source>
        <dbReference type="ARBA" id="ARBA00022771"/>
    </source>
</evidence>
<keyword evidence="5" id="KW-0238">DNA-binding</keyword>
<dbReference type="Gene3D" id="6.20.210.20">
    <property type="entry name" value="THAP domain"/>
    <property type="match status" value="1"/>
</dbReference>
<evidence type="ECO:0000313" key="10">
    <source>
        <dbReference type="EMBL" id="CAG2254544.1"/>
    </source>
</evidence>
<dbReference type="Pfam" id="PF13359">
    <property type="entry name" value="DDE_Tnp_4"/>
    <property type="match status" value="1"/>
</dbReference>
<evidence type="ECO:0000256" key="5">
    <source>
        <dbReference type="ARBA" id="ARBA00023125"/>
    </source>
</evidence>
<accession>A0A8S3VIB5</accession>
<keyword evidence="4" id="KW-0862">Zinc</keyword>
<dbReference type="GO" id="GO:0008270">
    <property type="term" value="F:zinc ion binding"/>
    <property type="evidence" value="ECO:0007669"/>
    <property type="project" value="UniProtKB-KW"/>
</dbReference>
<evidence type="ECO:0000256" key="6">
    <source>
        <dbReference type="SAM" id="MobiDB-lite"/>
    </source>
</evidence>
<sequence>MASNEKYRKGGGNSCAVNGCSNNRRKLNDWNVSFCELHGQNHEDCSCLVPFKLHVMPANETKRFQWIKALNRKTLPKQVFVCSNHFLDGAPTEQNPFPKLNLGYECQTTPGRRKLSRQEPESRKRKRLLEESSSTETCVNISQTEGGPSSSELLPEAFCDFNVVNPPTASVGTQYVDSDYMISQDHMYSKPWSDTQNTFTQTNTALTEEKGVQVKIESSAMSAKISIVTDSDSLLYTGVSKEVFFTLAEVMSEVNTFKFQLEVADQLLLVLMKLKLNLLFDDLARRFGISKSLASKMFNAWMPVLAEKLKDLVAWLPRETIRACCPESFRENYPRTTVIIDCAETFIQRPTNLKTRSETFSNYKSHNTAKYLVGISPHGQIMFISKAFGGRASDKFIVEKSGFLNYLLPGDEVMADRGFTIEDFLFPRRVKLNIPAFTKCKPQLSNEDVTTTRRIAHVRIHVERAIRRLKVFKVLSGTVPVSSLKNFDDILIVCSALVNLRSDLIRDVNVDTD</sequence>